<dbReference type="InterPro" id="IPR028309">
    <property type="entry name" value="RB_fam"/>
</dbReference>
<sequence length="89" mass="10962">MFYRRLYDLVSSRLDILCLRLFSSQSNQIEKLIWNFFIYLFENYLELLFRSRDLDQILLSSIYFISNSKLIQNNQELTWTRLIQSYKSM</sequence>
<proteinExistence type="predicted"/>
<evidence type="ECO:0000313" key="3">
    <source>
        <dbReference type="EMBL" id="CAF4355089.1"/>
    </source>
</evidence>
<dbReference type="Gene3D" id="1.10.472.10">
    <property type="entry name" value="Cyclin-like"/>
    <property type="match status" value="1"/>
</dbReference>
<dbReference type="GO" id="GO:0000977">
    <property type="term" value="F:RNA polymerase II transcription regulatory region sequence-specific DNA binding"/>
    <property type="evidence" value="ECO:0007669"/>
    <property type="project" value="TreeGrafter"/>
</dbReference>
<dbReference type="EMBL" id="CAJOBI010047522">
    <property type="protein sequence ID" value="CAF4355089.1"/>
    <property type="molecule type" value="Genomic_DNA"/>
</dbReference>
<dbReference type="GO" id="GO:0006357">
    <property type="term" value="P:regulation of transcription by RNA polymerase II"/>
    <property type="evidence" value="ECO:0007669"/>
    <property type="project" value="InterPro"/>
</dbReference>
<dbReference type="InterPro" id="IPR036915">
    <property type="entry name" value="Cyclin-like_sf"/>
</dbReference>
<evidence type="ECO:0000313" key="2">
    <source>
        <dbReference type="EMBL" id="CAF4251328.1"/>
    </source>
</evidence>
<dbReference type="GO" id="GO:0030154">
    <property type="term" value="P:cell differentiation"/>
    <property type="evidence" value="ECO:0007669"/>
    <property type="project" value="TreeGrafter"/>
</dbReference>
<dbReference type="GO" id="GO:0005667">
    <property type="term" value="C:transcription regulator complex"/>
    <property type="evidence" value="ECO:0007669"/>
    <property type="project" value="TreeGrafter"/>
</dbReference>
<dbReference type="Proteomes" id="UP000681967">
    <property type="component" value="Unassembled WGS sequence"/>
</dbReference>
<dbReference type="InterPro" id="IPR002719">
    <property type="entry name" value="RB_B"/>
</dbReference>
<feature type="non-terminal residue" evidence="3">
    <location>
        <position position="89"/>
    </location>
</feature>
<feature type="domain" description="Retinoblastoma-associated protein B-box" evidence="1">
    <location>
        <begin position="1"/>
        <end position="88"/>
    </location>
</feature>
<name>A0A8S2UWG1_9BILA</name>
<evidence type="ECO:0000313" key="5">
    <source>
        <dbReference type="Proteomes" id="UP000676336"/>
    </source>
</evidence>
<dbReference type="EMBL" id="CAJOBH010026239">
    <property type="protein sequence ID" value="CAF4251328.1"/>
    <property type="molecule type" value="Genomic_DNA"/>
</dbReference>
<organism evidence="3 5">
    <name type="scientific">Rotaria magnacalcarata</name>
    <dbReference type="NCBI Taxonomy" id="392030"/>
    <lineage>
        <taxon>Eukaryota</taxon>
        <taxon>Metazoa</taxon>
        <taxon>Spiralia</taxon>
        <taxon>Gnathifera</taxon>
        <taxon>Rotifera</taxon>
        <taxon>Eurotatoria</taxon>
        <taxon>Bdelloidea</taxon>
        <taxon>Philodinida</taxon>
        <taxon>Philodinidae</taxon>
        <taxon>Rotaria</taxon>
    </lineage>
</organism>
<accession>A0A8S2UWG1</accession>
<protein>
    <recommendedName>
        <fullName evidence="1">Retinoblastoma-associated protein B-box domain-containing protein</fullName>
    </recommendedName>
</protein>
<comment type="caution">
    <text evidence="3">The sequence shown here is derived from an EMBL/GenBank/DDBJ whole genome shotgun (WGS) entry which is preliminary data.</text>
</comment>
<dbReference type="PANTHER" id="PTHR13742">
    <property type="entry name" value="RETINOBLASTOMA-ASSOCIATED PROTEIN RB -RELATED"/>
    <property type="match status" value="1"/>
</dbReference>
<dbReference type="GO" id="GO:2000134">
    <property type="term" value="P:negative regulation of G1/S transition of mitotic cell cycle"/>
    <property type="evidence" value="ECO:0007669"/>
    <property type="project" value="TreeGrafter"/>
</dbReference>
<dbReference type="Proteomes" id="UP000676336">
    <property type="component" value="Unassembled WGS sequence"/>
</dbReference>
<evidence type="ECO:0000313" key="4">
    <source>
        <dbReference type="EMBL" id="CAF4375495.1"/>
    </source>
</evidence>
<dbReference type="SUPFAM" id="SSF47954">
    <property type="entry name" value="Cyclin-like"/>
    <property type="match status" value="1"/>
</dbReference>
<dbReference type="EMBL" id="CAJOBJ010051368">
    <property type="protein sequence ID" value="CAF4375495.1"/>
    <property type="molecule type" value="Genomic_DNA"/>
</dbReference>
<dbReference type="AlphaFoldDB" id="A0A8S2UWG1"/>
<reference evidence="3" key="1">
    <citation type="submission" date="2021-02" db="EMBL/GenBank/DDBJ databases">
        <authorList>
            <person name="Nowell W R."/>
        </authorList>
    </citation>
    <scope>NUCLEOTIDE SEQUENCE</scope>
</reference>
<dbReference type="GO" id="GO:0000785">
    <property type="term" value="C:chromatin"/>
    <property type="evidence" value="ECO:0007669"/>
    <property type="project" value="TreeGrafter"/>
</dbReference>
<dbReference type="Proteomes" id="UP000681720">
    <property type="component" value="Unassembled WGS sequence"/>
</dbReference>
<dbReference type="GO" id="GO:0005634">
    <property type="term" value="C:nucleus"/>
    <property type="evidence" value="ECO:0007669"/>
    <property type="project" value="InterPro"/>
</dbReference>
<evidence type="ECO:0000259" key="1">
    <source>
        <dbReference type="Pfam" id="PF01857"/>
    </source>
</evidence>
<gene>
    <name evidence="2" type="ORF">BYL167_LOCUS25563</name>
    <name evidence="4" type="ORF">GIL414_LOCUS29042</name>
    <name evidence="3" type="ORF">SMN809_LOCUS28426</name>
</gene>
<dbReference type="Pfam" id="PF01857">
    <property type="entry name" value="RB_B"/>
    <property type="match status" value="1"/>
</dbReference>
<dbReference type="PANTHER" id="PTHR13742:SF17">
    <property type="entry name" value="RE32990P-RELATED"/>
    <property type="match status" value="1"/>
</dbReference>